<dbReference type="InterPro" id="IPR029016">
    <property type="entry name" value="GAF-like_dom_sf"/>
</dbReference>
<dbReference type="EC" id="2.7.7.65" evidence="2"/>
<dbReference type="SMART" id="SM00267">
    <property type="entry name" value="GGDEF"/>
    <property type="match status" value="1"/>
</dbReference>
<dbReference type="Gene3D" id="3.30.70.270">
    <property type="match status" value="1"/>
</dbReference>
<dbReference type="Pfam" id="PF00990">
    <property type="entry name" value="GGDEF"/>
    <property type="match status" value="1"/>
</dbReference>
<name>A0AAU8BPR3_9VIBR</name>
<dbReference type="Gene3D" id="3.30.450.40">
    <property type="match status" value="1"/>
</dbReference>
<dbReference type="InterPro" id="IPR000160">
    <property type="entry name" value="GGDEF_dom"/>
</dbReference>
<dbReference type="KEGG" id="vck:PG915_21035"/>
<dbReference type="PROSITE" id="PS50887">
    <property type="entry name" value="GGDEF"/>
    <property type="match status" value="1"/>
</dbReference>
<reference evidence="2" key="1">
    <citation type="submission" date="2023-01" db="EMBL/GenBank/DDBJ databases">
        <title>Vibrio sp. CB1-14 genome sequencing.</title>
        <authorList>
            <person name="Otstavnykh N."/>
            <person name="Isaeva M."/>
            <person name="Meleshko D."/>
        </authorList>
    </citation>
    <scope>NUCLEOTIDE SEQUENCE</scope>
    <source>
        <strain evidence="2">CB1-14</strain>
    </source>
</reference>
<organism evidence="2">
    <name type="scientific">Vibrio chaetopteri</name>
    <dbReference type="NCBI Taxonomy" id="3016528"/>
    <lineage>
        <taxon>Bacteria</taxon>
        <taxon>Pseudomonadati</taxon>
        <taxon>Pseudomonadota</taxon>
        <taxon>Gammaproteobacteria</taxon>
        <taxon>Vibrionales</taxon>
        <taxon>Vibrionaceae</taxon>
        <taxon>Vibrio</taxon>
    </lineage>
</organism>
<dbReference type="SUPFAM" id="SSF55781">
    <property type="entry name" value="GAF domain-like"/>
    <property type="match status" value="1"/>
</dbReference>
<protein>
    <submittedName>
        <fullName evidence="2">Sensor domain-containing diguanylate cyclase</fullName>
        <ecNumber evidence="2">2.7.7.65</ecNumber>
    </submittedName>
</protein>
<dbReference type="InterPro" id="IPR003018">
    <property type="entry name" value="GAF"/>
</dbReference>
<feature type="domain" description="GGDEF" evidence="1">
    <location>
        <begin position="193"/>
        <end position="320"/>
    </location>
</feature>
<accession>A0AAU8BPR3</accession>
<dbReference type="PANTHER" id="PTHR43102:SF2">
    <property type="entry name" value="GAF DOMAIN-CONTAINING PROTEIN"/>
    <property type="match status" value="1"/>
</dbReference>
<proteinExistence type="predicted"/>
<evidence type="ECO:0000259" key="1">
    <source>
        <dbReference type="PROSITE" id="PS50887"/>
    </source>
</evidence>
<dbReference type="NCBIfam" id="TIGR00254">
    <property type="entry name" value="GGDEF"/>
    <property type="match status" value="1"/>
</dbReference>
<dbReference type="SMART" id="SM00065">
    <property type="entry name" value="GAF"/>
    <property type="match status" value="1"/>
</dbReference>
<dbReference type="InterPro" id="IPR029787">
    <property type="entry name" value="Nucleotide_cyclase"/>
</dbReference>
<dbReference type="Pfam" id="PF01590">
    <property type="entry name" value="GAF"/>
    <property type="match status" value="1"/>
</dbReference>
<dbReference type="AlphaFoldDB" id="A0AAU8BPR3"/>
<dbReference type="CDD" id="cd01949">
    <property type="entry name" value="GGDEF"/>
    <property type="match status" value="1"/>
</dbReference>
<gene>
    <name evidence="2" type="ORF">PG915_21035</name>
</gene>
<dbReference type="InterPro" id="IPR043128">
    <property type="entry name" value="Rev_trsase/Diguanyl_cyclase"/>
</dbReference>
<dbReference type="PANTHER" id="PTHR43102">
    <property type="entry name" value="SLR1143 PROTEIN"/>
    <property type="match status" value="1"/>
</dbReference>
<keyword evidence="2" id="KW-0548">Nucleotidyltransferase</keyword>
<dbReference type="RefSeq" id="WP_353498951.1">
    <property type="nucleotide sequence ID" value="NZ_CP115921.1"/>
</dbReference>
<evidence type="ECO:0000313" key="2">
    <source>
        <dbReference type="EMBL" id="XCD17777.1"/>
    </source>
</evidence>
<sequence length="320" mass="35691">MQPAPIPIDDDYRLKVVRQLNIDSVPEERFDRVTRLAKRMFDVDIALLTIVDRDTQWFKSNVGLAANQTGRGESFCGHAILGDEPFIIHDASIDERFRDNPLVTGDPNIRFYAGVPIKIEGGVKVGTLCVIDSKPRLFTDQQVHDLIDLAKLAESELVANLNSTLDELTQISNRRGYRLLADKVIQKCRFSTEPYTVALFDLNNFKAINDTFGHSVGDEALRQFAKLLKASFRDSDVIARVGGDEFVVLMSGTTGNDSKFPMTRFNDNVASFNRNHQAVYALSYCVGIVCCTPLDNVDHDELLDLADKALYLNKASQGQG</sequence>
<keyword evidence="2" id="KW-0808">Transferase</keyword>
<dbReference type="GO" id="GO:0052621">
    <property type="term" value="F:diguanylate cyclase activity"/>
    <property type="evidence" value="ECO:0007669"/>
    <property type="project" value="UniProtKB-EC"/>
</dbReference>
<dbReference type="EMBL" id="CP115921">
    <property type="protein sequence ID" value="XCD17777.1"/>
    <property type="molecule type" value="Genomic_DNA"/>
</dbReference>
<dbReference type="SUPFAM" id="SSF55073">
    <property type="entry name" value="Nucleotide cyclase"/>
    <property type="match status" value="1"/>
</dbReference>